<dbReference type="EMBL" id="JBBXMP010000187">
    <property type="protein sequence ID" value="KAL0060211.1"/>
    <property type="molecule type" value="Genomic_DNA"/>
</dbReference>
<name>A0ABR2ZGZ1_9AGAR</name>
<accession>A0ABR2ZGZ1</accession>
<proteinExistence type="predicted"/>
<dbReference type="Proteomes" id="UP001437256">
    <property type="component" value="Unassembled WGS sequence"/>
</dbReference>
<comment type="caution">
    <text evidence="1">The sequence shown here is derived from an EMBL/GenBank/DDBJ whole genome shotgun (WGS) entry which is preliminary data.</text>
</comment>
<keyword evidence="2" id="KW-1185">Reference proteome</keyword>
<gene>
    <name evidence="1" type="ORF">AAF712_013012</name>
</gene>
<reference evidence="1 2" key="1">
    <citation type="submission" date="2024-05" db="EMBL/GenBank/DDBJ databases">
        <title>A draft genome resource for the thread blight pathogen Marasmius tenuissimus strain MS-2.</title>
        <authorList>
            <person name="Yulfo-Soto G.E."/>
            <person name="Baruah I.K."/>
            <person name="Amoako-Attah I."/>
            <person name="Bukari Y."/>
            <person name="Meinhardt L.W."/>
            <person name="Bailey B.A."/>
            <person name="Cohen S.P."/>
        </authorList>
    </citation>
    <scope>NUCLEOTIDE SEQUENCE [LARGE SCALE GENOMIC DNA]</scope>
    <source>
        <strain evidence="1 2">MS-2</strain>
    </source>
</reference>
<evidence type="ECO:0000313" key="1">
    <source>
        <dbReference type="EMBL" id="KAL0060211.1"/>
    </source>
</evidence>
<sequence>MSDFDALFQRPVSYQPSSCGRKLQNITVCGVINPLGSADDDAVRMLSLVLRLPAMKALGFDAEASSAIISAARHCHYTKPAIEHLTVYDYSMRRPEIRWHRTLADVLRLLAGSLTRLLVRSLADFSTVAALSLPRLEIFEGPLSLLCCFVDHTIKRLRNIIVTETLCEMDHLVRVAERSKGMTSVKVLRLNVVHLEAEVFLRLLRSVPEMEILHLESEYEDIAQHGTMHNVVTFLPKLKELHLFGFRAAPSSSLLDQEIRSLLIKWKADYCVGLMYARFNNTQSWRWEELKKSWSSVKEGAITIEELLS</sequence>
<evidence type="ECO:0008006" key="3">
    <source>
        <dbReference type="Google" id="ProtNLM"/>
    </source>
</evidence>
<evidence type="ECO:0000313" key="2">
    <source>
        <dbReference type="Proteomes" id="UP001437256"/>
    </source>
</evidence>
<protein>
    <recommendedName>
        <fullName evidence="3">FBD domain-containing protein</fullName>
    </recommendedName>
</protein>
<organism evidence="1 2">
    <name type="scientific">Marasmius tenuissimus</name>
    <dbReference type="NCBI Taxonomy" id="585030"/>
    <lineage>
        <taxon>Eukaryota</taxon>
        <taxon>Fungi</taxon>
        <taxon>Dikarya</taxon>
        <taxon>Basidiomycota</taxon>
        <taxon>Agaricomycotina</taxon>
        <taxon>Agaricomycetes</taxon>
        <taxon>Agaricomycetidae</taxon>
        <taxon>Agaricales</taxon>
        <taxon>Marasmiineae</taxon>
        <taxon>Marasmiaceae</taxon>
        <taxon>Marasmius</taxon>
    </lineage>
</organism>